<dbReference type="Gene3D" id="2.40.420.20">
    <property type="match status" value="1"/>
</dbReference>
<evidence type="ECO:0000259" key="2">
    <source>
        <dbReference type="Pfam" id="PF25954"/>
    </source>
</evidence>
<accession>A0AAU7JGJ2</accession>
<organism evidence="4">
    <name type="scientific">Alsobacter sp. KACC 23698</name>
    <dbReference type="NCBI Taxonomy" id="3149229"/>
    <lineage>
        <taxon>Bacteria</taxon>
        <taxon>Pseudomonadati</taxon>
        <taxon>Pseudomonadota</taxon>
        <taxon>Alphaproteobacteria</taxon>
        <taxon>Hyphomicrobiales</taxon>
        <taxon>Alsobacteraceae</taxon>
        <taxon>Alsobacter</taxon>
    </lineage>
</organism>
<gene>
    <name evidence="4" type="ORF">ABEG18_00910</name>
</gene>
<name>A0AAU7JGJ2_9HYPH</name>
<dbReference type="AlphaFoldDB" id="A0AAU7JGJ2"/>
<protein>
    <submittedName>
        <fullName evidence="4">Efflux RND transporter periplasmic adaptor subunit</fullName>
    </submittedName>
</protein>
<dbReference type="GO" id="GO:0015562">
    <property type="term" value="F:efflux transmembrane transporter activity"/>
    <property type="evidence" value="ECO:0007669"/>
    <property type="project" value="TreeGrafter"/>
</dbReference>
<dbReference type="NCBIfam" id="TIGR01730">
    <property type="entry name" value="RND_mfp"/>
    <property type="match status" value="1"/>
</dbReference>
<dbReference type="InterPro" id="IPR058792">
    <property type="entry name" value="Beta-barrel_RND_2"/>
</dbReference>
<dbReference type="RefSeq" id="WP_406856220.1">
    <property type="nucleotide sequence ID" value="NZ_CP157484.1"/>
</dbReference>
<dbReference type="Pfam" id="PF25954">
    <property type="entry name" value="Beta-barrel_RND_2"/>
    <property type="match status" value="1"/>
</dbReference>
<dbReference type="Gene3D" id="2.40.50.100">
    <property type="match status" value="1"/>
</dbReference>
<dbReference type="PANTHER" id="PTHR30469:SF11">
    <property type="entry name" value="BLL4320 PROTEIN"/>
    <property type="match status" value="1"/>
</dbReference>
<dbReference type="EMBL" id="CP157484">
    <property type="protein sequence ID" value="XBO39378.1"/>
    <property type="molecule type" value="Genomic_DNA"/>
</dbReference>
<reference evidence="4" key="1">
    <citation type="submission" date="2024-05" db="EMBL/GenBank/DDBJ databases">
        <authorList>
            <person name="Kim S."/>
            <person name="Heo J."/>
            <person name="Choi H."/>
            <person name="Choi Y."/>
            <person name="Kwon S.-W."/>
            <person name="Kim Y."/>
        </authorList>
    </citation>
    <scope>NUCLEOTIDE SEQUENCE</scope>
    <source>
        <strain evidence="4">KACC 23698</strain>
    </source>
</reference>
<proteinExistence type="inferred from homology"/>
<dbReference type="Pfam" id="PF25967">
    <property type="entry name" value="RND-MFP_C"/>
    <property type="match status" value="1"/>
</dbReference>
<dbReference type="InterPro" id="IPR058627">
    <property type="entry name" value="MdtA-like_C"/>
</dbReference>
<feature type="domain" description="CusB-like beta-barrel" evidence="2">
    <location>
        <begin position="204"/>
        <end position="275"/>
    </location>
</feature>
<evidence type="ECO:0000259" key="3">
    <source>
        <dbReference type="Pfam" id="PF25967"/>
    </source>
</evidence>
<feature type="domain" description="Multidrug resistance protein MdtA-like C-terminal permuted SH3" evidence="3">
    <location>
        <begin position="282"/>
        <end position="348"/>
    </location>
</feature>
<sequence length="386" mass="41719">MKRRLVVTLVFLLAVGLCGALVWFNFFRDKMIANFFATMQRPAQTVSATQARAITWTPGISAIGTARAEKGVELAVEIGGVVREIRFKANQRLNQGDVVVQLDDSIERADLVDAQAAVKLSEANLERSTTLRQRGFDTQAAFDQVIAQLATARSRLQRIQAVIDQKALKAPFAGTIGIPRINPGQYLQPGTVVATYQNLQSMKVDFTVPEQMISRVKAGQPIRTGVSDDQLTHVGKITGIDPRVDPQTRLVSVQAVVDDNRDEAIVPGQFLRVRVELPPEPNIVTVPQTAVIASLYGDYVFALEEEKQGEKTRLVVKQVFVKVGRREGGISEITSGVQAGQTVVASGQNKLTPGAAVKIDNSIDVTKIAAGQAPGRSPDGKTADGQ</sequence>
<dbReference type="GO" id="GO:1990281">
    <property type="term" value="C:efflux pump complex"/>
    <property type="evidence" value="ECO:0007669"/>
    <property type="project" value="TreeGrafter"/>
</dbReference>
<dbReference type="Gene3D" id="1.10.287.470">
    <property type="entry name" value="Helix hairpin bin"/>
    <property type="match status" value="1"/>
</dbReference>
<dbReference type="PANTHER" id="PTHR30469">
    <property type="entry name" value="MULTIDRUG RESISTANCE PROTEIN MDTA"/>
    <property type="match status" value="1"/>
</dbReference>
<dbReference type="InterPro" id="IPR006143">
    <property type="entry name" value="RND_pump_MFP"/>
</dbReference>
<dbReference type="Gene3D" id="2.40.30.170">
    <property type="match status" value="1"/>
</dbReference>
<comment type="similarity">
    <text evidence="1">Belongs to the membrane fusion protein (MFP) (TC 8.A.1) family.</text>
</comment>
<dbReference type="SUPFAM" id="SSF111369">
    <property type="entry name" value="HlyD-like secretion proteins"/>
    <property type="match status" value="1"/>
</dbReference>
<evidence type="ECO:0000313" key="4">
    <source>
        <dbReference type="EMBL" id="XBO39378.1"/>
    </source>
</evidence>
<evidence type="ECO:0000256" key="1">
    <source>
        <dbReference type="ARBA" id="ARBA00009477"/>
    </source>
</evidence>